<dbReference type="Proteomes" id="UP000027222">
    <property type="component" value="Unassembled WGS sequence"/>
</dbReference>
<feature type="region of interest" description="Disordered" evidence="1">
    <location>
        <begin position="136"/>
        <end position="222"/>
    </location>
</feature>
<feature type="compositionally biased region" description="Basic and acidic residues" evidence="1">
    <location>
        <begin position="28"/>
        <end position="38"/>
    </location>
</feature>
<protein>
    <recommendedName>
        <fullName evidence="2">DUF6697 domain-containing protein</fullName>
    </recommendedName>
</protein>
<feature type="compositionally biased region" description="Polar residues" evidence="1">
    <location>
        <begin position="167"/>
        <end position="183"/>
    </location>
</feature>
<dbReference type="AlphaFoldDB" id="A0A067SPW5"/>
<evidence type="ECO:0000256" key="1">
    <source>
        <dbReference type="SAM" id="MobiDB-lite"/>
    </source>
</evidence>
<evidence type="ECO:0000313" key="3">
    <source>
        <dbReference type="EMBL" id="KDR69744.1"/>
    </source>
</evidence>
<dbReference type="STRING" id="685588.A0A067SPW5"/>
<reference evidence="4" key="1">
    <citation type="journal article" date="2014" name="Proc. Natl. Acad. Sci. U.S.A.">
        <title>Extensive sampling of basidiomycete genomes demonstrates inadequacy of the white-rot/brown-rot paradigm for wood decay fungi.</title>
        <authorList>
            <person name="Riley R."/>
            <person name="Salamov A.A."/>
            <person name="Brown D.W."/>
            <person name="Nagy L.G."/>
            <person name="Floudas D."/>
            <person name="Held B.W."/>
            <person name="Levasseur A."/>
            <person name="Lombard V."/>
            <person name="Morin E."/>
            <person name="Otillar R."/>
            <person name="Lindquist E.A."/>
            <person name="Sun H."/>
            <person name="LaButti K.M."/>
            <person name="Schmutz J."/>
            <person name="Jabbour D."/>
            <person name="Luo H."/>
            <person name="Baker S.E."/>
            <person name="Pisabarro A.G."/>
            <person name="Walton J.D."/>
            <person name="Blanchette R.A."/>
            <person name="Henrissat B."/>
            <person name="Martin F."/>
            <person name="Cullen D."/>
            <person name="Hibbett D.S."/>
            <person name="Grigoriev I.V."/>
        </authorList>
    </citation>
    <scope>NUCLEOTIDE SEQUENCE [LARGE SCALE GENOMIC DNA]</scope>
    <source>
        <strain evidence="4">CBS 339.88</strain>
    </source>
</reference>
<dbReference type="HOGENOM" id="CLU_485751_0_0_1"/>
<feature type="region of interest" description="Disordered" evidence="1">
    <location>
        <begin position="464"/>
        <end position="561"/>
    </location>
</feature>
<dbReference type="Pfam" id="PF20411">
    <property type="entry name" value="DUF6697"/>
    <property type="match status" value="1"/>
</dbReference>
<proteinExistence type="predicted"/>
<feature type="compositionally biased region" description="Polar residues" evidence="1">
    <location>
        <begin position="142"/>
        <end position="156"/>
    </location>
</feature>
<evidence type="ECO:0000259" key="2">
    <source>
        <dbReference type="Pfam" id="PF20411"/>
    </source>
</evidence>
<evidence type="ECO:0000313" key="4">
    <source>
        <dbReference type="Proteomes" id="UP000027222"/>
    </source>
</evidence>
<keyword evidence="4" id="KW-1185">Reference proteome</keyword>
<dbReference type="InterPro" id="IPR046520">
    <property type="entry name" value="DUF6697"/>
</dbReference>
<accession>A0A067SPW5</accession>
<name>A0A067SPW5_GALM3</name>
<feature type="compositionally biased region" description="Acidic residues" evidence="1">
    <location>
        <begin position="496"/>
        <end position="508"/>
    </location>
</feature>
<feature type="compositionally biased region" description="Basic residues" evidence="1">
    <location>
        <begin position="525"/>
        <end position="534"/>
    </location>
</feature>
<organism evidence="3 4">
    <name type="scientific">Galerina marginata (strain CBS 339.88)</name>
    <dbReference type="NCBI Taxonomy" id="685588"/>
    <lineage>
        <taxon>Eukaryota</taxon>
        <taxon>Fungi</taxon>
        <taxon>Dikarya</taxon>
        <taxon>Basidiomycota</taxon>
        <taxon>Agaricomycotina</taxon>
        <taxon>Agaricomycetes</taxon>
        <taxon>Agaricomycetidae</taxon>
        <taxon>Agaricales</taxon>
        <taxon>Agaricineae</taxon>
        <taxon>Strophariaceae</taxon>
        <taxon>Galerina</taxon>
    </lineage>
</organism>
<sequence length="561" mass="62530">MTCIASPPYETQPALATSKPNIHFNPESFEKNLAKSKVEMQQSSSSKRKFNDEVPSPNQKKKVAFLTIMPSNDAHRSVQTKIDTDNNETNTEIRETPLYAARMEDDTALKISSYGALDSHTIEALPIETSAYCCPRPRRPVRQTSRLPITMSQRQSAVVEGPPSNGKLPSSQEQPLKTPVTKSSRQKAPVTAIVTPPPTIYPPKLQTPISPSTWRPKSHVEDKKQVKASLKAEGGFMLSSTTVSKHLGDASYFQIQPGPLPVQVSRKALTETYGLPGMGFLWTSKDKHHRFIIPQLAANPEMPRKPGQPGLLLSVRGEMCQNGPWTLFIHAEGKKARMNYAGEYNCQTVAKMTKEEFATQQPGVKLTWGKKVAKSKRYPIYRELRARITLRKKFRTEPTKAEFEAEALLIKAKDYTSSITDIDVVEAFERGEEKINIVKLECVSYSHERAKDCAKAQTACEQREREKALADSPIPPKSQKSNKSKGKKKSIRLEVEALDGDVEVDESEHEAIFSVGPSRPLRPSRGVKQKKSSKSNKAGGEGRSDSDLNDFTDLDSDWHSE</sequence>
<dbReference type="EMBL" id="KL142400">
    <property type="protein sequence ID" value="KDR69744.1"/>
    <property type="molecule type" value="Genomic_DNA"/>
</dbReference>
<feature type="domain" description="DUF6697" evidence="2">
    <location>
        <begin position="264"/>
        <end position="454"/>
    </location>
</feature>
<feature type="compositionally biased region" description="Basic residues" evidence="1">
    <location>
        <begin position="480"/>
        <end position="490"/>
    </location>
</feature>
<dbReference type="OrthoDB" id="3265858at2759"/>
<feature type="region of interest" description="Disordered" evidence="1">
    <location>
        <begin position="1"/>
        <end position="58"/>
    </location>
</feature>
<gene>
    <name evidence="3" type="ORF">GALMADRAFT_907545</name>
</gene>